<dbReference type="FunFam" id="3.30.230.10:FF:000001">
    <property type="entry name" value="30S ribosomal protein S9"/>
    <property type="match status" value="1"/>
</dbReference>
<dbReference type="GO" id="GO:0022627">
    <property type="term" value="C:cytosolic small ribosomal subunit"/>
    <property type="evidence" value="ECO:0007669"/>
    <property type="project" value="TreeGrafter"/>
</dbReference>
<dbReference type="HAMAP" id="MF_00532_B">
    <property type="entry name" value="Ribosomal_uS9_B"/>
    <property type="match status" value="1"/>
</dbReference>
<dbReference type="Gene3D" id="3.30.230.10">
    <property type="match status" value="1"/>
</dbReference>
<dbReference type="RefSeq" id="WP_301200465.1">
    <property type="nucleotide sequence ID" value="NZ_JAPDPI010000029.1"/>
</dbReference>
<evidence type="ECO:0000256" key="1">
    <source>
        <dbReference type="ARBA" id="ARBA00005251"/>
    </source>
</evidence>
<evidence type="ECO:0000313" key="8">
    <source>
        <dbReference type="EMBL" id="MCW3806747.1"/>
    </source>
</evidence>
<dbReference type="InterPro" id="IPR014721">
    <property type="entry name" value="Ribsml_uS5_D2-typ_fold_subgr"/>
</dbReference>
<dbReference type="SUPFAM" id="SSF54211">
    <property type="entry name" value="Ribosomal protein S5 domain 2-like"/>
    <property type="match status" value="1"/>
</dbReference>
<dbReference type="InterPro" id="IPR020568">
    <property type="entry name" value="Ribosomal_Su5_D2-typ_SF"/>
</dbReference>
<proteinExistence type="inferred from homology"/>
<dbReference type="InterPro" id="IPR023035">
    <property type="entry name" value="Ribosomal_uS9_bac/plastid"/>
</dbReference>
<reference evidence="8" key="1">
    <citation type="submission" date="2022-10" db="EMBL/GenBank/DDBJ databases">
        <authorList>
            <person name="Yu W.X."/>
        </authorList>
    </citation>
    <scope>NUCLEOTIDE SEQUENCE</scope>
    <source>
        <strain evidence="8">D04</strain>
    </source>
</reference>
<organism evidence="8 9">
    <name type="scientific">Plebeiibacterium marinum</name>
    <dbReference type="NCBI Taxonomy" id="2992111"/>
    <lineage>
        <taxon>Bacteria</taxon>
        <taxon>Pseudomonadati</taxon>
        <taxon>Bacteroidota</taxon>
        <taxon>Bacteroidia</taxon>
        <taxon>Marinilabiliales</taxon>
        <taxon>Marinilabiliaceae</taxon>
        <taxon>Plebeiibacterium</taxon>
    </lineage>
</organism>
<accession>A0AAE3MGS5</accession>
<feature type="region of interest" description="Disordered" evidence="7">
    <location>
        <begin position="109"/>
        <end position="128"/>
    </location>
</feature>
<dbReference type="GO" id="GO:0006412">
    <property type="term" value="P:translation"/>
    <property type="evidence" value="ECO:0007669"/>
    <property type="project" value="UniProtKB-UniRule"/>
</dbReference>
<feature type="compositionally biased region" description="Basic residues" evidence="7">
    <location>
        <begin position="114"/>
        <end position="128"/>
    </location>
</feature>
<dbReference type="EMBL" id="JAPDPI010000029">
    <property type="protein sequence ID" value="MCW3806747.1"/>
    <property type="molecule type" value="Genomic_DNA"/>
</dbReference>
<evidence type="ECO:0000256" key="3">
    <source>
        <dbReference type="ARBA" id="ARBA00023274"/>
    </source>
</evidence>
<evidence type="ECO:0000256" key="7">
    <source>
        <dbReference type="SAM" id="MobiDB-lite"/>
    </source>
</evidence>
<dbReference type="GO" id="GO:0003723">
    <property type="term" value="F:RNA binding"/>
    <property type="evidence" value="ECO:0007669"/>
    <property type="project" value="TreeGrafter"/>
</dbReference>
<evidence type="ECO:0000256" key="5">
    <source>
        <dbReference type="HAMAP-Rule" id="MF_00532"/>
    </source>
</evidence>
<dbReference type="PANTHER" id="PTHR21569:SF1">
    <property type="entry name" value="SMALL RIBOSOMAL SUBUNIT PROTEIN US9M"/>
    <property type="match status" value="1"/>
</dbReference>
<protein>
    <recommendedName>
        <fullName evidence="4 5">Small ribosomal subunit protein uS9</fullName>
    </recommendedName>
</protein>
<dbReference type="PANTHER" id="PTHR21569">
    <property type="entry name" value="RIBOSOMAL PROTEIN S9"/>
    <property type="match status" value="1"/>
</dbReference>
<evidence type="ECO:0000256" key="4">
    <source>
        <dbReference type="ARBA" id="ARBA00035259"/>
    </source>
</evidence>
<dbReference type="GO" id="GO:0003735">
    <property type="term" value="F:structural constituent of ribosome"/>
    <property type="evidence" value="ECO:0007669"/>
    <property type="project" value="InterPro"/>
</dbReference>
<evidence type="ECO:0000256" key="6">
    <source>
        <dbReference type="RuleBase" id="RU003815"/>
    </source>
</evidence>
<comment type="caution">
    <text evidence="8">The sequence shown here is derived from an EMBL/GenBank/DDBJ whole genome shotgun (WGS) entry which is preliminary data.</text>
</comment>
<comment type="similarity">
    <text evidence="1 5 6">Belongs to the universal ribosomal protein uS9 family.</text>
</comment>
<name>A0AAE3MGS5_9BACT</name>
<gene>
    <name evidence="5 8" type="primary">rpsI</name>
    <name evidence="8" type="ORF">OM074_14010</name>
</gene>
<dbReference type="InterPro" id="IPR020574">
    <property type="entry name" value="Ribosomal_uS9_CS"/>
</dbReference>
<dbReference type="PROSITE" id="PS00360">
    <property type="entry name" value="RIBOSOMAL_S9"/>
    <property type="match status" value="1"/>
</dbReference>
<dbReference type="NCBIfam" id="NF001099">
    <property type="entry name" value="PRK00132.1"/>
    <property type="match status" value="1"/>
</dbReference>
<evidence type="ECO:0000313" key="9">
    <source>
        <dbReference type="Proteomes" id="UP001207408"/>
    </source>
</evidence>
<sequence>MEVVNAIGRRKAAVARIYLSEGKGQITINKRDLKEFFPSPILQYIVTQPLNTLGVAENYDIKVNIYGGGVKGQAEAIRLAVARALVKVNEENKPALKAEGFMTRDARVVERKKPGQPKARKKFQFSKR</sequence>
<keyword evidence="2 5" id="KW-0689">Ribosomal protein</keyword>
<dbReference type="Proteomes" id="UP001207408">
    <property type="component" value="Unassembled WGS sequence"/>
</dbReference>
<dbReference type="Pfam" id="PF00380">
    <property type="entry name" value="Ribosomal_S9"/>
    <property type="match status" value="1"/>
</dbReference>
<dbReference type="InterPro" id="IPR000754">
    <property type="entry name" value="Ribosomal_uS9"/>
</dbReference>
<evidence type="ECO:0000256" key="2">
    <source>
        <dbReference type="ARBA" id="ARBA00022980"/>
    </source>
</evidence>
<keyword evidence="9" id="KW-1185">Reference proteome</keyword>
<dbReference type="AlphaFoldDB" id="A0AAE3MGS5"/>
<keyword evidence="3 5" id="KW-0687">Ribonucleoprotein</keyword>